<dbReference type="GO" id="GO:0016119">
    <property type="term" value="P:carotene metabolic process"/>
    <property type="evidence" value="ECO:0007669"/>
    <property type="project" value="TreeGrafter"/>
</dbReference>
<keyword evidence="4" id="KW-0472">Membrane</keyword>
<evidence type="ECO:0008006" key="7">
    <source>
        <dbReference type="Google" id="ProtNLM"/>
    </source>
</evidence>
<reference evidence="5 6" key="1">
    <citation type="submission" date="2015-08" db="EMBL/GenBank/DDBJ databases">
        <title>Whole genome sequence of Flavobacterium akiainvivens IK-1T, from decaying Wikstroemia oahuensis, an endemic Hawaiian shrub.</title>
        <authorList>
            <person name="Wan X."/>
            <person name="Hou S."/>
            <person name="Saito J."/>
            <person name="Donachie S."/>
        </authorList>
    </citation>
    <scope>NUCLEOTIDE SEQUENCE [LARGE SCALE GENOMIC DNA]</scope>
    <source>
        <strain evidence="5 6">IK-1</strain>
    </source>
</reference>
<feature type="transmembrane region" description="Helical" evidence="4">
    <location>
        <begin position="78"/>
        <end position="99"/>
    </location>
</feature>
<dbReference type="PANTHER" id="PTHR31899">
    <property type="entry name" value="BETA-CAROTENE 3-HYDROXYLASE 1, CHLOROPLASTIC"/>
    <property type="match status" value="1"/>
</dbReference>
<dbReference type="PATRIC" id="fig|1202724.3.peg.2362"/>
<keyword evidence="2" id="KW-0125">Carotenoid biosynthesis</keyword>
<dbReference type="AlphaFoldDB" id="A0A0M8MJ07"/>
<dbReference type="PANTHER" id="PTHR31899:SF9">
    <property type="entry name" value="BETA-CAROTENE 3-HYDROXYLASE 1, CHLOROPLASTIC"/>
    <property type="match status" value="1"/>
</dbReference>
<evidence type="ECO:0000256" key="1">
    <source>
        <dbReference type="ARBA" id="ARBA00009324"/>
    </source>
</evidence>
<organism evidence="5 6">
    <name type="scientific">Flavobacterium akiainvivens</name>
    <dbReference type="NCBI Taxonomy" id="1202724"/>
    <lineage>
        <taxon>Bacteria</taxon>
        <taxon>Pseudomonadati</taxon>
        <taxon>Bacteroidota</taxon>
        <taxon>Flavobacteriia</taxon>
        <taxon>Flavobacteriales</taxon>
        <taxon>Flavobacteriaceae</taxon>
        <taxon>Flavobacterium</taxon>
    </lineage>
</organism>
<dbReference type="RefSeq" id="WP_054408167.1">
    <property type="nucleotide sequence ID" value="NZ_FOYA01000001.1"/>
</dbReference>
<evidence type="ECO:0000256" key="2">
    <source>
        <dbReference type="ARBA" id="ARBA00022746"/>
    </source>
</evidence>
<dbReference type="Proteomes" id="UP000037755">
    <property type="component" value="Unassembled WGS sequence"/>
</dbReference>
<gene>
    <name evidence="5" type="ORF">AM493_11385</name>
</gene>
<dbReference type="STRING" id="1202724.AM493_11385"/>
<evidence type="ECO:0000313" key="6">
    <source>
        <dbReference type="Proteomes" id="UP000037755"/>
    </source>
</evidence>
<dbReference type="InterPro" id="IPR045019">
    <property type="entry name" value="BETA-OHASE-like"/>
</dbReference>
<evidence type="ECO:0000313" key="5">
    <source>
        <dbReference type="EMBL" id="KOS06568.1"/>
    </source>
</evidence>
<comment type="caution">
    <text evidence="5">The sequence shown here is derived from an EMBL/GenBank/DDBJ whole genome shotgun (WGS) entry which is preliminary data.</text>
</comment>
<evidence type="ECO:0000256" key="3">
    <source>
        <dbReference type="ARBA" id="ARBA00023002"/>
    </source>
</evidence>
<keyword evidence="4" id="KW-1133">Transmembrane helix</keyword>
<keyword evidence="3" id="KW-0560">Oxidoreductase</keyword>
<name>A0A0M8MJ07_9FLAO</name>
<keyword evidence="6" id="KW-1185">Reference proteome</keyword>
<keyword evidence="4" id="KW-0812">Transmembrane</keyword>
<protein>
    <recommendedName>
        <fullName evidence="7">Beta-carotene hydroxylase</fullName>
    </recommendedName>
</protein>
<comment type="similarity">
    <text evidence="1">Belongs to the sterol desaturase family.</text>
</comment>
<feature type="transmembrane region" description="Helical" evidence="4">
    <location>
        <begin position="53"/>
        <end position="72"/>
    </location>
</feature>
<proteinExistence type="inferred from homology"/>
<evidence type="ECO:0000256" key="4">
    <source>
        <dbReference type="SAM" id="Phobius"/>
    </source>
</evidence>
<dbReference type="EMBL" id="LIYD01000005">
    <property type="protein sequence ID" value="KOS06568.1"/>
    <property type="molecule type" value="Genomic_DNA"/>
</dbReference>
<sequence>MTAITYILITLGTFLAMEGVTWLTHKYVMHGFMWYFHHDHHNPQHTVFEKNDAFFLIFATPSFLLMLFGSYAGFDWKFFLGFGIMLYGICYFLVHDVLIHQRFPWFKHTDNVYFRALRKAHKIHHKHLGAEDGECFGMLLVPFKYFREAAAYKRKKLRQA</sequence>
<dbReference type="GO" id="GO:0010291">
    <property type="term" value="F:beta-carotene 3-hydroxylase activity"/>
    <property type="evidence" value="ECO:0007669"/>
    <property type="project" value="TreeGrafter"/>
</dbReference>
<dbReference type="GO" id="GO:0016123">
    <property type="term" value="P:xanthophyll biosynthetic process"/>
    <property type="evidence" value="ECO:0007669"/>
    <property type="project" value="TreeGrafter"/>
</dbReference>
<accession>A0A0M8MJ07</accession>
<feature type="transmembrane region" description="Helical" evidence="4">
    <location>
        <begin position="6"/>
        <end position="24"/>
    </location>
</feature>